<reference evidence="1 2" key="1">
    <citation type="submission" date="2017-02" db="EMBL/GenBank/DDBJ databases">
        <authorList>
            <person name="Peterson S.W."/>
        </authorList>
    </citation>
    <scope>NUCLEOTIDE SEQUENCE [LARGE SCALE GENOMIC DNA]</scope>
    <source>
        <strain evidence="1 2">LMG 22410</strain>
    </source>
</reference>
<organism evidence="1 2">
    <name type="scientific">Agrococcus casei LMG 22410</name>
    <dbReference type="NCBI Taxonomy" id="1255656"/>
    <lineage>
        <taxon>Bacteria</taxon>
        <taxon>Bacillati</taxon>
        <taxon>Actinomycetota</taxon>
        <taxon>Actinomycetes</taxon>
        <taxon>Micrococcales</taxon>
        <taxon>Microbacteriaceae</taxon>
        <taxon>Agrococcus</taxon>
    </lineage>
</organism>
<gene>
    <name evidence="1" type="ORF">CZ674_11150</name>
</gene>
<evidence type="ECO:0000313" key="2">
    <source>
        <dbReference type="Proteomes" id="UP000195787"/>
    </source>
</evidence>
<dbReference type="AlphaFoldDB" id="A0A1R4GE24"/>
<name>A0A1R4GE24_9MICO</name>
<protein>
    <submittedName>
        <fullName evidence="1">Uncharacterized protein</fullName>
    </submittedName>
</protein>
<dbReference type="EMBL" id="FUHU01000044">
    <property type="protein sequence ID" value="SJM66399.1"/>
    <property type="molecule type" value="Genomic_DNA"/>
</dbReference>
<dbReference type="Proteomes" id="UP000195787">
    <property type="component" value="Unassembled WGS sequence"/>
</dbReference>
<dbReference type="GeneID" id="303173765"/>
<sequence>MADGLLTAGIRMPGAWCTDDDAETEPTPFKMPGVDVRPEWRGKHEDGSSKLVVFSVRLSPKTSMEALREGLKRDVMAEPGHASGDALAWVSHIDGEYFPAIMRTPAGGGRPLIWLARLSEEAVPDRFPEILSAIEATEWEWA</sequence>
<keyword evidence="2" id="KW-1185">Reference proteome</keyword>
<accession>A0A1R4GE24</accession>
<dbReference type="RefSeq" id="WP_086992627.1">
    <property type="nucleotide sequence ID" value="NZ_FUHU01000044.1"/>
</dbReference>
<evidence type="ECO:0000313" key="1">
    <source>
        <dbReference type="EMBL" id="SJM66399.1"/>
    </source>
</evidence>
<proteinExistence type="predicted"/>